<evidence type="ECO:0000313" key="3">
    <source>
        <dbReference type="EMBL" id="CAF3571241.1"/>
    </source>
</evidence>
<proteinExistence type="predicted"/>
<reference evidence="2" key="1">
    <citation type="submission" date="2021-02" db="EMBL/GenBank/DDBJ databases">
        <authorList>
            <person name="Nowell W R."/>
        </authorList>
    </citation>
    <scope>NUCLEOTIDE SEQUENCE</scope>
</reference>
<comment type="caution">
    <text evidence="2">The sequence shown here is derived from an EMBL/GenBank/DDBJ whole genome shotgun (WGS) entry which is preliminary data.</text>
</comment>
<gene>
    <name evidence="2" type="ORF">GPM918_LOCUS5281</name>
    <name evidence="1" type="ORF">OVA965_LOCUS4023</name>
    <name evidence="4" type="ORF">SRO942_LOCUS5281</name>
    <name evidence="3" type="ORF">TMI583_LOCUS4021</name>
</gene>
<evidence type="ECO:0000313" key="4">
    <source>
        <dbReference type="EMBL" id="CAF3622679.1"/>
    </source>
</evidence>
<dbReference type="EMBL" id="CAJNOQ010000759">
    <property type="protein sequence ID" value="CAF0835459.1"/>
    <property type="molecule type" value="Genomic_DNA"/>
</dbReference>
<dbReference type="Proteomes" id="UP000663829">
    <property type="component" value="Unassembled WGS sequence"/>
</dbReference>
<organism evidence="2 5">
    <name type="scientific">Didymodactylos carnosus</name>
    <dbReference type="NCBI Taxonomy" id="1234261"/>
    <lineage>
        <taxon>Eukaryota</taxon>
        <taxon>Metazoa</taxon>
        <taxon>Spiralia</taxon>
        <taxon>Gnathifera</taxon>
        <taxon>Rotifera</taxon>
        <taxon>Eurotatoria</taxon>
        <taxon>Bdelloidea</taxon>
        <taxon>Philodinida</taxon>
        <taxon>Philodinidae</taxon>
        <taxon>Didymodactylos</taxon>
    </lineage>
</organism>
<protein>
    <submittedName>
        <fullName evidence="2">Uncharacterized protein</fullName>
    </submittedName>
</protein>
<sequence>MSRDSPIENRDYPIGNKIITDTSRIQTTNIRPLARTGVIEININLSFGHSRGTAGKTTSDYGFESQRRLNNNSRNALAIDNVDIQLIDEYRGDKTTQRIRVSLQNLEIQDESYVCLIPYCPLIAIQATDYILINVSTFLSHLRLQLTYEETTGSVMCFGIYTTDSMKCLDKINLHPKIKTYTTCQISIYDCQANKFQNIYRQSLIYHFQYEQIDSRIKQSIIQPFEIDTQLHKALSFNFLTYDKITTDRIVSTTLFSIQQQSQTASMERQQRAIQQHPIIATQLLSVNGDIDNSLCENKFINTSEVNYFQFNSTGNDLISNCFITILPLDNPWYRQEHSSSSRLGPCRTKISAYHAPYYTDDVVKNRFIHAKLGSNINITW</sequence>
<accession>A0A813V3E3</accession>
<evidence type="ECO:0000313" key="2">
    <source>
        <dbReference type="EMBL" id="CAF0835459.1"/>
    </source>
</evidence>
<dbReference type="Proteomes" id="UP000681722">
    <property type="component" value="Unassembled WGS sequence"/>
</dbReference>
<dbReference type="Proteomes" id="UP000677228">
    <property type="component" value="Unassembled WGS sequence"/>
</dbReference>
<evidence type="ECO:0000313" key="1">
    <source>
        <dbReference type="EMBL" id="CAF0788789.1"/>
    </source>
</evidence>
<keyword evidence="5" id="KW-1185">Reference proteome</keyword>
<dbReference type="AlphaFoldDB" id="A0A813V3E3"/>
<dbReference type="EMBL" id="CAJOBC010000759">
    <property type="protein sequence ID" value="CAF3622679.1"/>
    <property type="molecule type" value="Genomic_DNA"/>
</dbReference>
<name>A0A813V3E3_9BILA</name>
<dbReference type="EMBL" id="CAJOBA010001021">
    <property type="protein sequence ID" value="CAF3571241.1"/>
    <property type="molecule type" value="Genomic_DNA"/>
</dbReference>
<dbReference type="EMBL" id="CAJNOK010001021">
    <property type="protein sequence ID" value="CAF0788789.1"/>
    <property type="molecule type" value="Genomic_DNA"/>
</dbReference>
<evidence type="ECO:0000313" key="5">
    <source>
        <dbReference type="Proteomes" id="UP000663829"/>
    </source>
</evidence>
<dbReference type="Proteomes" id="UP000682733">
    <property type="component" value="Unassembled WGS sequence"/>
</dbReference>